<proteinExistence type="predicted"/>
<name>A0A3M2L0Y7_9NOCA</name>
<evidence type="ECO:0000256" key="1">
    <source>
        <dbReference type="ARBA" id="ARBA00000085"/>
    </source>
</evidence>
<keyword evidence="4" id="KW-0808">Transferase</keyword>
<accession>A0A3M2L0Y7</accession>
<keyword evidence="3" id="KW-0597">Phosphoprotein</keyword>
<dbReference type="InterPro" id="IPR036388">
    <property type="entry name" value="WH-like_DNA-bd_sf"/>
</dbReference>
<dbReference type="EMBL" id="RFFH01000007">
    <property type="protein sequence ID" value="RMI31231.1"/>
    <property type="molecule type" value="Genomic_DNA"/>
</dbReference>
<dbReference type="InterPro" id="IPR005561">
    <property type="entry name" value="ANTAR"/>
</dbReference>
<dbReference type="OrthoDB" id="3787288at2"/>
<dbReference type="Pfam" id="PF08447">
    <property type="entry name" value="PAS_3"/>
    <property type="match status" value="1"/>
</dbReference>
<evidence type="ECO:0000256" key="3">
    <source>
        <dbReference type="ARBA" id="ARBA00022553"/>
    </source>
</evidence>
<dbReference type="Proteomes" id="UP000279275">
    <property type="component" value="Unassembled WGS sequence"/>
</dbReference>
<dbReference type="Gene3D" id="3.30.450.20">
    <property type="entry name" value="PAS domain"/>
    <property type="match status" value="1"/>
</dbReference>
<evidence type="ECO:0000256" key="5">
    <source>
        <dbReference type="ARBA" id="ARBA00022777"/>
    </source>
</evidence>
<dbReference type="Pfam" id="PF03861">
    <property type="entry name" value="ANTAR"/>
    <property type="match status" value="1"/>
</dbReference>
<evidence type="ECO:0000313" key="7">
    <source>
        <dbReference type="EMBL" id="RMI31231.1"/>
    </source>
</evidence>
<dbReference type="CDD" id="cd00130">
    <property type="entry name" value="PAS"/>
    <property type="match status" value="1"/>
</dbReference>
<gene>
    <name evidence="7" type="ORF">EBN03_17805</name>
</gene>
<evidence type="ECO:0000256" key="4">
    <source>
        <dbReference type="ARBA" id="ARBA00022679"/>
    </source>
</evidence>
<dbReference type="InterPro" id="IPR000014">
    <property type="entry name" value="PAS"/>
</dbReference>
<dbReference type="GO" id="GO:0003723">
    <property type="term" value="F:RNA binding"/>
    <property type="evidence" value="ECO:0007669"/>
    <property type="project" value="InterPro"/>
</dbReference>
<comment type="caution">
    <text evidence="7">The sequence shown here is derived from an EMBL/GenBank/DDBJ whole genome shotgun (WGS) entry which is preliminary data.</text>
</comment>
<reference evidence="7 8" key="1">
    <citation type="submission" date="2018-10" db="EMBL/GenBank/DDBJ databases">
        <title>Isolation from cow dung.</title>
        <authorList>
            <person name="Ling L."/>
        </authorList>
    </citation>
    <scope>NUCLEOTIDE SEQUENCE [LARGE SCALE GENOMIC DNA]</scope>
    <source>
        <strain evidence="7 8">NEAU-LL90</strain>
    </source>
</reference>
<keyword evidence="8" id="KW-1185">Reference proteome</keyword>
<protein>
    <recommendedName>
        <fullName evidence="2">histidine kinase</fullName>
        <ecNumber evidence="2">2.7.13.3</ecNumber>
    </recommendedName>
</protein>
<dbReference type="AlphaFoldDB" id="A0A3M2L0Y7"/>
<dbReference type="EC" id="2.7.13.3" evidence="2"/>
<sequence>MSVEPRGSERPLEKGCPDVQPRTGSFEFWFSERRWVWSDEVYRMHGYEPGAVEPTTELILAHKHPDDRGEVAELIARSVTDSTPFSSRHRFFDTDGTEHCVIVVADSIHNDAGTIVGTAGYYVDLTATLAETAQDALQSTLAGVVESRAVIEQAKGLLMRNYRIDADQAFKILVWRSQETNTKLRDLAAQLVEDAVELPAPDSGTVSGFDHILLTAHERVGKNS</sequence>
<dbReference type="GO" id="GO:0004673">
    <property type="term" value="F:protein histidine kinase activity"/>
    <property type="evidence" value="ECO:0007669"/>
    <property type="project" value="UniProtKB-EC"/>
</dbReference>
<dbReference type="PROSITE" id="PS50921">
    <property type="entry name" value="ANTAR"/>
    <property type="match status" value="1"/>
</dbReference>
<evidence type="ECO:0000256" key="2">
    <source>
        <dbReference type="ARBA" id="ARBA00012438"/>
    </source>
</evidence>
<dbReference type="PANTHER" id="PTHR43304:SF1">
    <property type="entry name" value="PAC DOMAIN-CONTAINING PROTEIN"/>
    <property type="match status" value="1"/>
</dbReference>
<dbReference type="SUPFAM" id="SSF52172">
    <property type="entry name" value="CheY-like"/>
    <property type="match status" value="1"/>
</dbReference>
<dbReference type="InterPro" id="IPR011006">
    <property type="entry name" value="CheY-like_superfamily"/>
</dbReference>
<organism evidence="7 8">
    <name type="scientific">Nocardia stercoris</name>
    <dbReference type="NCBI Taxonomy" id="2483361"/>
    <lineage>
        <taxon>Bacteria</taxon>
        <taxon>Bacillati</taxon>
        <taxon>Actinomycetota</taxon>
        <taxon>Actinomycetes</taxon>
        <taxon>Mycobacteriales</taxon>
        <taxon>Nocardiaceae</taxon>
        <taxon>Nocardia</taxon>
    </lineage>
</organism>
<keyword evidence="5" id="KW-0418">Kinase</keyword>
<comment type="catalytic activity">
    <reaction evidence="1">
        <text>ATP + protein L-histidine = ADP + protein N-phospho-L-histidine.</text>
        <dbReference type="EC" id="2.7.13.3"/>
    </reaction>
</comment>
<dbReference type="InterPro" id="IPR035965">
    <property type="entry name" value="PAS-like_dom_sf"/>
</dbReference>
<feature type="domain" description="ANTAR" evidence="6">
    <location>
        <begin position="131"/>
        <end position="192"/>
    </location>
</feature>
<dbReference type="SMART" id="SM01012">
    <property type="entry name" value="ANTAR"/>
    <property type="match status" value="1"/>
</dbReference>
<dbReference type="SUPFAM" id="SSF55785">
    <property type="entry name" value="PYP-like sensor domain (PAS domain)"/>
    <property type="match status" value="1"/>
</dbReference>
<evidence type="ECO:0000259" key="6">
    <source>
        <dbReference type="PROSITE" id="PS50921"/>
    </source>
</evidence>
<dbReference type="PANTHER" id="PTHR43304">
    <property type="entry name" value="PHYTOCHROME-LIKE PROTEIN CPH1"/>
    <property type="match status" value="1"/>
</dbReference>
<evidence type="ECO:0000313" key="8">
    <source>
        <dbReference type="Proteomes" id="UP000279275"/>
    </source>
</evidence>
<dbReference type="Gene3D" id="1.10.10.10">
    <property type="entry name" value="Winged helix-like DNA-binding domain superfamily/Winged helix DNA-binding domain"/>
    <property type="match status" value="1"/>
</dbReference>
<dbReference type="InterPro" id="IPR013655">
    <property type="entry name" value="PAS_fold_3"/>
</dbReference>
<dbReference type="InterPro" id="IPR052162">
    <property type="entry name" value="Sensor_kinase/Photoreceptor"/>
</dbReference>